<feature type="chain" id="PRO_5005517215" evidence="1">
    <location>
        <begin position="25"/>
        <end position="128"/>
    </location>
</feature>
<feature type="signal peptide" evidence="1">
    <location>
        <begin position="1"/>
        <end position="24"/>
    </location>
</feature>
<organism evidence="2">
    <name type="scientific">Ixodes ricinus</name>
    <name type="common">Common tick</name>
    <name type="synonym">Acarus ricinus</name>
    <dbReference type="NCBI Taxonomy" id="34613"/>
    <lineage>
        <taxon>Eukaryota</taxon>
        <taxon>Metazoa</taxon>
        <taxon>Ecdysozoa</taxon>
        <taxon>Arthropoda</taxon>
        <taxon>Chelicerata</taxon>
        <taxon>Arachnida</taxon>
        <taxon>Acari</taxon>
        <taxon>Parasitiformes</taxon>
        <taxon>Ixodida</taxon>
        <taxon>Ixodoidea</taxon>
        <taxon>Ixodidae</taxon>
        <taxon>Ixodinae</taxon>
        <taxon>Ixodes</taxon>
    </lineage>
</organism>
<protein>
    <submittedName>
        <fullName evidence="2">Putative ixodes 10 kDa peptide protein</fullName>
    </submittedName>
</protein>
<proteinExistence type="evidence at transcript level"/>
<accession>A0A0K8RB30</accession>
<dbReference type="AlphaFoldDB" id="A0A0K8RB30"/>
<dbReference type="EMBL" id="GADI01005517">
    <property type="protein sequence ID" value="JAA68291.1"/>
    <property type="molecule type" value="mRNA"/>
</dbReference>
<keyword evidence="1" id="KW-0732">Signal</keyword>
<reference evidence="2" key="1">
    <citation type="submission" date="2012-12" db="EMBL/GenBank/DDBJ databases">
        <title>Identification and characterization of a phenylalanine ammonia-lyase gene family in Isatis indigotica Fort.</title>
        <authorList>
            <person name="Liu Q."/>
            <person name="Chen J."/>
            <person name="Zhou X."/>
            <person name="Di P."/>
            <person name="Xiao Y."/>
            <person name="Xuan H."/>
            <person name="Zhang L."/>
            <person name="Chen W."/>
        </authorList>
    </citation>
    <scope>NUCLEOTIDE SEQUENCE</scope>
    <source>
        <tissue evidence="2">Salivary gland</tissue>
    </source>
</reference>
<name>A0A0K8RB30_IXORI</name>
<sequence>MLPIRKMQLVVFAVVLILPALQSGGFLSGTVVHHDCMDILTECGDIKCRLEGSGGLQDYDPISCRLECVGSARPHVPDGVCRGDVRNCTSLLRESLRNWRQTLQSTLNGVLGEIGRQHSLDRRSNFVR</sequence>
<evidence type="ECO:0000256" key="1">
    <source>
        <dbReference type="SAM" id="SignalP"/>
    </source>
</evidence>
<evidence type="ECO:0000313" key="2">
    <source>
        <dbReference type="EMBL" id="JAA68291.1"/>
    </source>
</evidence>